<dbReference type="InterPro" id="IPR026026">
    <property type="entry name" value="HIT_Hint"/>
</dbReference>
<dbReference type="Gene3D" id="3.30.428.10">
    <property type="entry name" value="HIT-like"/>
    <property type="match status" value="1"/>
</dbReference>
<comment type="caution">
    <text evidence="3">The sequence shown here is derived from an EMBL/GenBank/DDBJ whole genome shotgun (WGS) entry which is preliminary data.</text>
</comment>
<reference evidence="3 4" key="1">
    <citation type="submission" date="2020-05" db="EMBL/GenBank/DDBJ databases">
        <authorList>
            <person name="Niu N."/>
        </authorList>
    </citation>
    <scope>NUCLEOTIDE SEQUENCE [LARGE SCALE GENOMIC DNA]</scope>
    <source>
        <strain evidence="3 4">3340-03</strain>
    </source>
</reference>
<keyword evidence="4" id="KW-1185">Reference proteome</keyword>
<dbReference type="PROSITE" id="PS51084">
    <property type="entry name" value="HIT_2"/>
    <property type="match status" value="1"/>
</dbReference>
<evidence type="ECO:0000313" key="4">
    <source>
        <dbReference type="Proteomes" id="UP000537862"/>
    </source>
</evidence>
<accession>A0A849P2A5</accession>
<feature type="short sequence motif" description="Histidine triad motif" evidence="1">
    <location>
        <begin position="88"/>
        <end position="92"/>
    </location>
</feature>
<dbReference type="Proteomes" id="UP000537862">
    <property type="component" value="Unassembled WGS sequence"/>
</dbReference>
<gene>
    <name evidence="3" type="ORF">HKX39_01075</name>
</gene>
<name>A0A849P2A5_9BURK</name>
<dbReference type="PANTHER" id="PTHR42997">
    <property type="entry name" value="HIT FAMILY HYDROLASE"/>
    <property type="match status" value="1"/>
</dbReference>
<dbReference type="Pfam" id="PF01230">
    <property type="entry name" value="HIT"/>
    <property type="match status" value="1"/>
</dbReference>
<dbReference type="PANTHER" id="PTHR42997:SF1">
    <property type="entry name" value="AP-4-A PHOSPHORYLASE"/>
    <property type="match status" value="1"/>
</dbReference>
<dbReference type="PIRSF" id="PIRSF000714">
    <property type="entry name" value="HIT"/>
    <property type="match status" value="1"/>
</dbReference>
<dbReference type="EMBL" id="JABGBN010000001">
    <property type="protein sequence ID" value="NOL50771.1"/>
    <property type="molecule type" value="Genomic_DNA"/>
</dbReference>
<dbReference type="AlphaFoldDB" id="A0A849P2A5"/>
<sequence>MSNCILCQEIGGTLIYQNDFIRVINANEPHYPAFTRVILQKHVAEMTDLTTEERHRLMEYVYLVEKVQRECLSPDKINLAQFGTMVPHIHWHIIPRFKWDLHYPSSFWSSPTHDPQENSYKEQIALQNNLLSTYHQALKNALETL</sequence>
<dbReference type="GO" id="GO:0003824">
    <property type="term" value="F:catalytic activity"/>
    <property type="evidence" value="ECO:0007669"/>
    <property type="project" value="InterPro"/>
</dbReference>
<protein>
    <submittedName>
        <fullName evidence="3">HIT family protein</fullName>
    </submittedName>
</protein>
<dbReference type="InterPro" id="IPR036265">
    <property type="entry name" value="HIT-like_sf"/>
</dbReference>
<dbReference type="InterPro" id="IPR052908">
    <property type="entry name" value="AP-4-A_phosphorylase"/>
</dbReference>
<organism evidence="3 4">
    <name type="scientific">Pelistega suis</name>
    <dbReference type="NCBI Taxonomy" id="1631957"/>
    <lineage>
        <taxon>Bacteria</taxon>
        <taxon>Pseudomonadati</taxon>
        <taxon>Pseudomonadota</taxon>
        <taxon>Betaproteobacteria</taxon>
        <taxon>Burkholderiales</taxon>
        <taxon>Alcaligenaceae</taxon>
        <taxon>Pelistega</taxon>
    </lineage>
</organism>
<evidence type="ECO:0000313" key="3">
    <source>
        <dbReference type="EMBL" id="NOL50771.1"/>
    </source>
</evidence>
<feature type="domain" description="HIT" evidence="2">
    <location>
        <begin position="1"/>
        <end position="103"/>
    </location>
</feature>
<evidence type="ECO:0000256" key="1">
    <source>
        <dbReference type="PROSITE-ProRule" id="PRU00464"/>
    </source>
</evidence>
<evidence type="ECO:0000259" key="2">
    <source>
        <dbReference type="PROSITE" id="PS51084"/>
    </source>
</evidence>
<dbReference type="InterPro" id="IPR011146">
    <property type="entry name" value="HIT-like"/>
</dbReference>
<dbReference type="RefSeq" id="WP_171679463.1">
    <property type="nucleotide sequence ID" value="NZ_JABGBN010000001.1"/>
</dbReference>
<proteinExistence type="predicted"/>
<dbReference type="SUPFAM" id="SSF54197">
    <property type="entry name" value="HIT-like"/>
    <property type="match status" value="1"/>
</dbReference>